<evidence type="ECO:0000313" key="3">
    <source>
        <dbReference type="Proteomes" id="UP000790347"/>
    </source>
</evidence>
<dbReference type="Proteomes" id="UP000790347">
    <property type="component" value="Unassembled WGS sequence"/>
</dbReference>
<sequence>MDGLFIYLFGVDLYLCFLSIFFCIVVKIYRWPDDGGGGDGKRIITFFSGDNCPRGGKTKIFSFMNHHEIEDLNNVTFFNVSIILLPHNKKSFIYMLAIT</sequence>
<keyword evidence="3" id="KW-1185">Reference proteome</keyword>
<dbReference type="AlphaFoldDB" id="A0A922HIR4"/>
<keyword evidence="1" id="KW-0812">Transmembrane</keyword>
<feature type="transmembrane region" description="Helical" evidence="1">
    <location>
        <begin position="6"/>
        <end position="26"/>
    </location>
</feature>
<comment type="caution">
    <text evidence="2">The sequence shown here is derived from an EMBL/GenBank/DDBJ whole genome shotgun (WGS) entry which is preliminary data.</text>
</comment>
<reference evidence="2" key="1">
    <citation type="submission" date="2013-05" db="EMBL/GenBank/DDBJ databases">
        <authorList>
            <person name="Yim A.K.Y."/>
            <person name="Chan T.F."/>
            <person name="Ji K.M."/>
            <person name="Liu X.Y."/>
            <person name="Zhou J.W."/>
            <person name="Li R.Q."/>
            <person name="Yang K.Y."/>
            <person name="Li J."/>
            <person name="Li M."/>
            <person name="Law P.T.W."/>
            <person name="Wu Y.L."/>
            <person name="Cai Z.L."/>
            <person name="Qin H."/>
            <person name="Bao Y."/>
            <person name="Leung R.K.K."/>
            <person name="Ng P.K.S."/>
            <person name="Zou J."/>
            <person name="Zhong X.J."/>
            <person name="Ran P.X."/>
            <person name="Zhong N.S."/>
            <person name="Liu Z.G."/>
            <person name="Tsui S.K.W."/>
        </authorList>
    </citation>
    <scope>NUCLEOTIDE SEQUENCE</scope>
    <source>
        <strain evidence="2">Derf</strain>
        <tissue evidence="2">Whole organism</tissue>
    </source>
</reference>
<accession>A0A922HIR4</accession>
<reference evidence="2" key="2">
    <citation type="journal article" date="2022" name="Res Sq">
        <title>Comparative Genomics Reveals Insights into the Divergent Evolution of Astigmatic Mites and Household Pest Adaptations.</title>
        <authorList>
            <person name="Xiong Q."/>
            <person name="Wan A.T.-Y."/>
            <person name="Liu X.-Y."/>
            <person name="Fung C.S.-H."/>
            <person name="Xiao X."/>
            <person name="Malainual N."/>
            <person name="Hou J."/>
            <person name="Wang L."/>
            <person name="Wang M."/>
            <person name="Yang K."/>
            <person name="Cui Y."/>
            <person name="Leung E."/>
            <person name="Nong W."/>
            <person name="Shin S.-K."/>
            <person name="Au S."/>
            <person name="Jeong K.Y."/>
            <person name="Chew F.T."/>
            <person name="Hui J."/>
            <person name="Leung T.F."/>
            <person name="Tungtrongchitr A."/>
            <person name="Zhong N."/>
            <person name="Liu Z."/>
            <person name="Tsui S."/>
        </authorList>
    </citation>
    <scope>NUCLEOTIDE SEQUENCE</scope>
    <source>
        <strain evidence="2">Derf</strain>
        <tissue evidence="2">Whole organism</tissue>
    </source>
</reference>
<organism evidence="2 3">
    <name type="scientific">Dermatophagoides farinae</name>
    <name type="common">American house dust mite</name>
    <dbReference type="NCBI Taxonomy" id="6954"/>
    <lineage>
        <taxon>Eukaryota</taxon>
        <taxon>Metazoa</taxon>
        <taxon>Ecdysozoa</taxon>
        <taxon>Arthropoda</taxon>
        <taxon>Chelicerata</taxon>
        <taxon>Arachnida</taxon>
        <taxon>Acari</taxon>
        <taxon>Acariformes</taxon>
        <taxon>Sarcoptiformes</taxon>
        <taxon>Astigmata</taxon>
        <taxon>Psoroptidia</taxon>
        <taxon>Analgoidea</taxon>
        <taxon>Pyroglyphidae</taxon>
        <taxon>Dermatophagoidinae</taxon>
        <taxon>Dermatophagoides</taxon>
    </lineage>
</organism>
<dbReference type="EMBL" id="ASGP02000008">
    <property type="protein sequence ID" value="KAH9493864.1"/>
    <property type="molecule type" value="Genomic_DNA"/>
</dbReference>
<keyword evidence="1" id="KW-0472">Membrane</keyword>
<keyword evidence="1" id="KW-1133">Transmembrane helix</keyword>
<name>A0A922HIR4_DERFA</name>
<proteinExistence type="predicted"/>
<protein>
    <submittedName>
        <fullName evidence="2">Uncharacterized protein</fullName>
    </submittedName>
</protein>
<evidence type="ECO:0000313" key="2">
    <source>
        <dbReference type="EMBL" id="KAH9493864.1"/>
    </source>
</evidence>
<evidence type="ECO:0000256" key="1">
    <source>
        <dbReference type="SAM" id="Phobius"/>
    </source>
</evidence>
<gene>
    <name evidence="2" type="ORF">DERF_014592</name>
</gene>